<evidence type="ECO:0000313" key="2">
    <source>
        <dbReference type="Proteomes" id="UP000287601"/>
    </source>
</evidence>
<gene>
    <name evidence="1" type="ORF">EQM06_03210</name>
</gene>
<accession>A0A410PTM7</accession>
<organism evidence="1 2">
    <name type="scientific">Aminipila luticellarii</name>
    <dbReference type="NCBI Taxonomy" id="2507160"/>
    <lineage>
        <taxon>Bacteria</taxon>
        <taxon>Bacillati</taxon>
        <taxon>Bacillota</taxon>
        <taxon>Clostridia</taxon>
        <taxon>Peptostreptococcales</taxon>
        <taxon>Anaerovoracaceae</taxon>
        <taxon>Aminipila</taxon>
    </lineage>
</organism>
<reference evidence="1 2" key="1">
    <citation type="submission" date="2019-01" db="EMBL/GenBank/DDBJ databases">
        <title>Draft genomes of a novel of Aminipila strains.</title>
        <authorList>
            <person name="Ma S."/>
        </authorList>
    </citation>
    <scope>NUCLEOTIDE SEQUENCE [LARGE SCALE GENOMIC DNA]</scope>
    <source>
        <strain evidence="2">JN-39</strain>
    </source>
</reference>
<keyword evidence="2" id="KW-1185">Reference proteome</keyword>
<dbReference type="AlphaFoldDB" id="A0A410PTM7"/>
<dbReference type="EMBL" id="CP035281">
    <property type="protein sequence ID" value="QAT42317.1"/>
    <property type="molecule type" value="Genomic_DNA"/>
</dbReference>
<dbReference type="KEGG" id="amij:EQM06_03210"/>
<dbReference type="RefSeq" id="WP_128744967.1">
    <property type="nucleotide sequence ID" value="NZ_CP035281.1"/>
</dbReference>
<name>A0A410PTM7_9FIRM</name>
<proteinExistence type="predicted"/>
<dbReference type="OrthoDB" id="1857452at2"/>
<dbReference type="Proteomes" id="UP000287601">
    <property type="component" value="Chromosome"/>
</dbReference>
<sequence length="226" mass="25760">MTWADYYDRFYDWAESTQVRYLSSLSTLGPADEVGEIIIELQVNVHAANRLLRKAVEAKLAFSGSDLVEFACINDKELATAAVRNSAERLTAEDMEYLYGEIDDEVIIEICKQRHLMLPEDLREEEYEEEEPEVIEEEEPLVETDMRVDYYCPPPKRPGFFATLFGVIAGIDMASGSNQHRHNGRCNGDCAHCPPHYGYRYGRWYYGHDHVHGCEFGGNKGSGSMD</sequence>
<protein>
    <submittedName>
        <fullName evidence="1">Uncharacterized protein</fullName>
    </submittedName>
</protein>
<evidence type="ECO:0000313" key="1">
    <source>
        <dbReference type="EMBL" id="QAT42317.1"/>
    </source>
</evidence>